<feature type="transmembrane region" description="Helical" evidence="6">
    <location>
        <begin position="372"/>
        <end position="392"/>
    </location>
</feature>
<dbReference type="OrthoDB" id="3251871at2759"/>
<feature type="region of interest" description="Disordered" evidence="5">
    <location>
        <begin position="450"/>
        <end position="503"/>
    </location>
</feature>
<dbReference type="AlphaFoldDB" id="G4THP4"/>
<dbReference type="SUPFAM" id="SSF81321">
    <property type="entry name" value="Family A G protein-coupled receptor-like"/>
    <property type="match status" value="1"/>
</dbReference>
<accession>G4THP4</accession>
<evidence type="ECO:0000256" key="4">
    <source>
        <dbReference type="ARBA" id="ARBA00023136"/>
    </source>
</evidence>
<dbReference type="Proteomes" id="UP000007148">
    <property type="component" value="Unassembled WGS sequence"/>
</dbReference>
<gene>
    <name evidence="7" type="ORF">PIIN_04771</name>
</gene>
<feature type="transmembrane region" description="Helical" evidence="6">
    <location>
        <begin position="167"/>
        <end position="191"/>
    </location>
</feature>
<reference evidence="7 8" key="1">
    <citation type="journal article" date="2011" name="PLoS Pathog.">
        <title>Endophytic Life Strategies Decoded by Genome and Transcriptome Analyses of the Mutualistic Root Symbiont Piriformospora indica.</title>
        <authorList>
            <person name="Zuccaro A."/>
            <person name="Lahrmann U."/>
            <person name="Guldener U."/>
            <person name="Langen G."/>
            <person name="Pfiffi S."/>
            <person name="Biedenkopf D."/>
            <person name="Wong P."/>
            <person name="Samans B."/>
            <person name="Grimm C."/>
            <person name="Basiewicz M."/>
            <person name="Murat C."/>
            <person name="Martin F."/>
            <person name="Kogel K.H."/>
        </authorList>
    </citation>
    <scope>NUCLEOTIDE SEQUENCE [LARGE SCALE GENOMIC DNA]</scope>
    <source>
        <strain evidence="7 8">DSM 11827</strain>
    </source>
</reference>
<dbReference type="Gene3D" id="1.20.1070.10">
    <property type="entry name" value="Rhodopsin 7-helix transmembrane proteins"/>
    <property type="match status" value="1"/>
</dbReference>
<evidence type="ECO:0000313" key="7">
    <source>
        <dbReference type="EMBL" id="CCA70836.1"/>
    </source>
</evidence>
<comment type="subcellular location">
    <subcellularLocation>
        <location evidence="1">Membrane</location>
        <topology evidence="1">Multi-pass membrane protein</topology>
    </subcellularLocation>
</comment>
<keyword evidence="4 6" id="KW-0472">Membrane</keyword>
<feature type="compositionally biased region" description="Basic and acidic residues" evidence="5">
    <location>
        <begin position="486"/>
        <end position="503"/>
    </location>
</feature>
<dbReference type="HOGENOM" id="CLU_041046_0_0_1"/>
<feature type="transmembrane region" description="Helical" evidence="6">
    <location>
        <begin position="129"/>
        <end position="155"/>
    </location>
</feature>
<proteinExistence type="predicted"/>
<evidence type="ECO:0000256" key="1">
    <source>
        <dbReference type="ARBA" id="ARBA00004141"/>
    </source>
</evidence>
<keyword evidence="8" id="KW-1185">Reference proteome</keyword>
<evidence type="ECO:0008006" key="9">
    <source>
        <dbReference type="Google" id="ProtNLM"/>
    </source>
</evidence>
<feature type="region of interest" description="Disordered" evidence="5">
    <location>
        <begin position="315"/>
        <end position="339"/>
    </location>
</feature>
<feature type="transmembrane region" description="Helical" evidence="6">
    <location>
        <begin position="63"/>
        <end position="82"/>
    </location>
</feature>
<evidence type="ECO:0000256" key="6">
    <source>
        <dbReference type="SAM" id="Phobius"/>
    </source>
</evidence>
<name>G4THP4_SERID</name>
<keyword evidence="2 6" id="KW-0812">Transmembrane</keyword>
<protein>
    <recommendedName>
        <fullName evidence="9">G-protein coupled receptors family 2 profile 2 domain-containing protein</fullName>
    </recommendedName>
</protein>
<dbReference type="GO" id="GO:0007189">
    <property type="term" value="P:adenylate cyclase-activating G protein-coupled receptor signaling pathway"/>
    <property type="evidence" value="ECO:0007669"/>
    <property type="project" value="TreeGrafter"/>
</dbReference>
<evidence type="ECO:0000256" key="3">
    <source>
        <dbReference type="ARBA" id="ARBA00022989"/>
    </source>
</evidence>
<comment type="caution">
    <text evidence="7">The sequence shown here is derived from an EMBL/GenBank/DDBJ whole genome shotgun (WGS) entry which is preliminary data.</text>
</comment>
<dbReference type="PANTHER" id="PTHR23112">
    <property type="entry name" value="G PROTEIN-COUPLED RECEPTOR 157-RELATED"/>
    <property type="match status" value="1"/>
</dbReference>
<feature type="transmembrane region" description="Helical" evidence="6">
    <location>
        <begin position="211"/>
        <end position="241"/>
    </location>
</feature>
<evidence type="ECO:0000313" key="8">
    <source>
        <dbReference type="Proteomes" id="UP000007148"/>
    </source>
</evidence>
<evidence type="ECO:0000256" key="2">
    <source>
        <dbReference type="ARBA" id="ARBA00022692"/>
    </source>
</evidence>
<dbReference type="InParanoid" id="G4THP4"/>
<keyword evidence="3 6" id="KW-1133">Transmembrane helix</keyword>
<organism evidence="7 8">
    <name type="scientific">Serendipita indica (strain DSM 11827)</name>
    <name type="common">Root endophyte fungus</name>
    <name type="synonym">Piriformospora indica</name>
    <dbReference type="NCBI Taxonomy" id="1109443"/>
    <lineage>
        <taxon>Eukaryota</taxon>
        <taxon>Fungi</taxon>
        <taxon>Dikarya</taxon>
        <taxon>Basidiomycota</taxon>
        <taxon>Agaricomycotina</taxon>
        <taxon>Agaricomycetes</taxon>
        <taxon>Sebacinales</taxon>
        <taxon>Serendipitaceae</taxon>
        <taxon>Serendipita</taxon>
    </lineage>
</organism>
<dbReference type="EMBL" id="CAFZ01000096">
    <property type="protein sequence ID" value="CCA70836.1"/>
    <property type="molecule type" value="Genomic_DNA"/>
</dbReference>
<dbReference type="GO" id="GO:0005886">
    <property type="term" value="C:plasma membrane"/>
    <property type="evidence" value="ECO:0007669"/>
    <property type="project" value="TreeGrafter"/>
</dbReference>
<dbReference type="eggNOG" id="ENOG502S939">
    <property type="taxonomic scope" value="Eukaryota"/>
</dbReference>
<dbReference type="GO" id="GO:0004930">
    <property type="term" value="F:G protein-coupled receptor activity"/>
    <property type="evidence" value="ECO:0007669"/>
    <property type="project" value="TreeGrafter"/>
</dbReference>
<sequence>MDSENETPSGTSIQVVTSMVLSVVTSVPSVTTTSYFSESTVLSANSTSPAVEASTTNEIPLQVTNSFSLFACLLVIGAYFFFRRQNQRIMERPSLVLAVSMATADAVLHTINLFGYADLKGFACAFWGGFFYAFPTLISIFYSFCIALNTQLVFVFSKRPGFTTLKYYVFIPIILSAFICIPALSAGVYGYDASYDFCWYASDGTHQHKVVVRYILTFGMWCLAVMVYLIVAAMTIIWVVFSKTSKMNQLATTLSRTLGSSALHTPSASAPGTLPKISIRPSSGHSKYTAPTDLGMGNNQPTHFFTPTQSAVGGAPFDKSEVDTEPATPITPVKSKSQYRRTYSTAHSGSVPVANHHPTGTLSRRSLAMRALALRLLGYILIPTVCILPSVIQDLISKVSPQTASRVPDSVTTMFATLNGLVGLFNAVLFSLDPALLALYHQMKMARREKKAMGHQTHRDIEMAPTGTVYTTPPESPGSGSPRQSEGVERHGSSRQRGQGDIHETQTFVTAEGELELGSTSQVDEGNGTKVEVRAGKFLTPILVGNKVKKSERGLPSPRSIAAYGNSGSVSNPGIMIRVDVEVDSTADKDLERLERYLGGL</sequence>
<feature type="transmembrane region" description="Helical" evidence="6">
    <location>
        <begin position="94"/>
        <end position="117"/>
    </location>
</feature>
<feature type="transmembrane region" description="Helical" evidence="6">
    <location>
        <begin position="412"/>
        <end position="440"/>
    </location>
</feature>
<dbReference type="STRING" id="1109443.G4THP4"/>
<dbReference type="PANTHER" id="PTHR23112:SF0">
    <property type="entry name" value="TRANSMEMBRANE PROTEIN 116"/>
    <property type="match status" value="1"/>
</dbReference>
<evidence type="ECO:0000256" key="5">
    <source>
        <dbReference type="SAM" id="MobiDB-lite"/>
    </source>
</evidence>